<evidence type="ECO:0000313" key="1">
    <source>
        <dbReference type="EMBL" id="KWA85845.1"/>
    </source>
</evidence>
<dbReference type="InterPro" id="IPR008928">
    <property type="entry name" value="6-hairpin_glycosidase_sf"/>
</dbReference>
<name>A0A104W975_9BURK</name>
<reference evidence="1 2" key="1">
    <citation type="submission" date="2015-11" db="EMBL/GenBank/DDBJ databases">
        <title>Expanding the genomic diversity of Burkholderia species for the development of highly accurate diagnostics.</title>
        <authorList>
            <person name="Sahl J."/>
            <person name="Keim P."/>
            <person name="Wagner D."/>
        </authorList>
    </citation>
    <scope>NUCLEOTIDE SEQUENCE [LARGE SCALE GENOMIC DNA]</scope>
    <source>
        <strain evidence="1 2">MSMB2087WGS</strain>
    </source>
</reference>
<dbReference type="Proteomes" id="UP000060630">
    <property type="component" value="Unassembled WGS sequence"/>
</dbReference>
<proteinExistence type="predicted"/>
<organism evidence="1 2">
    <name type="scientific">Burkholderia ubonensis</name>
    <dbReference type="NCBI Taxonomy" id="101571"/>
    <lineage>
        <taxon>Bacteria</taxon>
        <taxon>Pseudomonadati</taxon>
        <taxon>Pseudomonadota</taxon>
        <taxon>Betaproteobacteria</taxon>
        <taxon>Burkholderiales</taxon>
        <taxon>Burkholderiaceae</taxon>
        <taxon>Burkholderia</taxon>
        <taxon>Burkholderia cepacia complex</taxon>
    </lineage>
</organism>
<dbReference type="EMBL" id="LPHD01000014">
    <property type="protein sequence ID" value="KWA85845.1"/>
    <property type="molecule type" value="Genomic_DNA"/>
</dbReference>
<evidence type="ECO:0000313" key="2">
    <source>
        <dbReference type="Proteomes" id="UP000060630"/>
    </source>
</evidence>
<dbReference type="GO" id="GO:0005975">
    <property type="term" value="P:carbohydrate metabolic process"/>
    <property type="evidence" value="ECO:0007669"/>
    <property type="project" value="InterPro"/>
</dbReference>
<accession>A0A104W975</accession>
<protein>
    <submittedName>
        <fullName evidence="1">Uncharacterized protein</fullName>
    </submittedName>
</protein>
<dbReference type="InterPro" id="IPR012341">
    <property type="entry name" value="6hp_glycosidase-like_sf"/>
</dbReference>
<gene>
    <name evidence="1" type="ORF">WL29_12750</name>
</gene>
<dbReference type="Gene3D" id="1.50.10.10">
    <property type="match status" value="1"/>
</dbReference>
<dbReference type="SUPFAM" id="SSF48208">
    <property type="entry name" value="Six-hairpin glycosidases"/>
    <property type="match status" value="1"/>
</dbReference>
<sequence length="537" mass="59129">MDTALANGGNDGYLASLPNRCAYYSRDFAHYLTGAYYMGYHSQNLNMAQHFAQNLHLNTGLNMPYWAFGTNGGVYEQKDEQPAVFEIGQSLMTLYKLTGDQSFVATPLKNYIDYINNQYWTKTYSNTNLLYQNADGFRLSRNETGETATYNEFAYDPTESQFIPAGYDIFLGADSAATQVAYYCQLAQYPDFLLDPSTASTYSNRCSSLKSNFNLRWLNAGANHFYAALAGVKNTVFTTSNASQLTYIDGYVEEPNIFPLYKNVMSGEQSAVNQANYVDTSAEAKYTKHNNNYTPGIESFTYLPTSFFNVSDGSANRYDNAWKWLRRLASTMSAGANSASDGYAKVYPEVPFVMIADTITKVIGLDFDGLHNSFTTLPRLPSNFTNSNYVTVHHVPLYSKSASGSYTLPVDITVKKVANLYPSDITAYGIQLNFTSTKPWQVTGYSGALTWTPRFSGANTATSCAINITYDDGTTDTKTYSTMQSNLPIYTCATSTGSPVTVSIPVGTSASKHVSKIVALTYSSSTPPAELLNGMPD</sequence>
<dbReference type="AlphaFoldDB" id="A0A104W975"/>
<comment type="caution">
    <text evidence="1">The sequence shown here is derived from an EMBL/GenBank/DDBJ whole genome shotgun (WGS) entry which is preliminary data.</text>
</comment>